<protein>
    <submittedName>
        <fullName evidence="1">Uncharacterized protein</fullName>
    </submittedName>
</protein>
<dbReference type="Proteomes" id="UP000249762">
    <property type="component" value="Unassembled WGS sequence"/>
</dbReference>
<dbReference type="AlphaFoldDB" id="A0A328PPX4"/>
<sequence>MGLKLLWPLAGFTGVVGSIAGVSGFSIFSLRSQKSANTKPTHKWSNIALPSKISAKLNCGGEVWNPRPTNQGGGYFEQVKADVNWDLDLDSKDGELLKKKGEILKEIKDFSITREGSNDGKLWPILNRDNTNYENLRVWVYPEQKSLQIKMNSFRTPSTSYGGVYYSSQIYDLAKKFSCSIDSSQILKNGDGGGIIFGQDKQVWQNRHRRINTTEKLYVSIALGDCKIGEGKQNLQCPLKVISKNSFDWSKNVDQVATVTLSQ</sequence>
<reference evidence="2" key="1">
    <citation type="submission" date="2018-06" db="EMBL/GenBank/DDBJ databases">
        <authorList>
            <person name="Martinez Ocampo F."/>
            <person name="Quiroz Castaneda R.E."/>
            <person name="Rojas Lopez X."/>
        </authorList>
    </citation>
    <scope>NUCLEOTIDE SEQUENCE [LARGE SCALE GENOMIC DNA]</scope>
    <source>
        <strain evidence="2">INIFAP02</strain>
    </source>
</reference>
<proteinExistence type="predicted"/>
<name>A0A328PPX4_9MOLU</name>
<comment type="caution">
    <text evidence="1">The sequence shown here is derived from an EMBL/GenBank/DDBJ whole genome shotgun (WGS) entry which is preliminary data.</text>
</comment>
<evidence type="ECO:0000313" key="1">
    <source>
        <dbReference type="EMBL" id="RAO95206.1"/>
    </source>
</evidence>
<dbReference type="EMBL" id="QKVO01000002">
    <property type="protein sequence ID" value="RAO95206.1"/>
    <property type="molecule type" value="Genomic_DNA"/>
</dbReference>
<keyword evidence="2" id="KW-1185">Reference proteome</keyword>
<organism evidence="1 2">
    <name type="scientific">Mycoplasma wenyonii</name>
    <dbReference type="NCBI Taxonomy" id="65123"/>
    <lineage>
        <taxon>Bacteria</taxon>
        <taxon>Bacillati</taxon>
        <taxon>Mycoplasmatota</taxon>
        <taxon>Mollicutes</taxon>
        <taxon>Mycoplasmataceae</taxon>
        <taxon>Mycoplasma</taxon>
    </lineage>
</organism>
<gene>
    <name evidence="1" type="ORF">DNK47_01085</name>
</gene>
<accession>A0A328PPX4</accession>
<dbReference type="RefSeq" id="WP_112665159.1">
    <property type="nucleotide sequence ID" value="NZ_QKVO01000002.1"/>
</dbReference>
<evidence type="ECO:0000313" key="2">
    <source>
        <dbReference type="Proteomes" id="UP000249762"/>
    </source>
</evidence>
<dbReference type="OrthoDB" id="9712423at2"/>